<dbReference type="PANTHER" id="PTHR21666">
    <property type="entry name" value="PEPTIDASE-RELATED"/>
    <property type="match status" value="1"/>
</dbReference>
<evidence type="ECO:0000259" key="2">
    <source>
        <dbReference type="Pfam" id="PF01551"/>
    </source>
</evidence>
<name>A0ABT0RM96_9SPHN</name>
<evidence type="ECO:0000313" key="3">
    <source>
        <dbReference type="EMBL" id="MCL6683772.1"/>
    </source>
</evidence>
<dbReference type="InterPro" id="IPR011055">
    <property type="entry name" value="Dup_hybrid_motif"/>
</dbReference>
<dbReference type="SUPFAM" id="SSF51261">
    <property type="entry name" value="Duplicated hybrid motif"/>
    <property type="match status" value="1"/>
</dbReference>
<dbReference type="Pfam" id="PF01551">
    <property type="entry name" value="Peptidase_M23"/>
    <property type="match status" value="1"/>
</dbReference>
<keyword evidence="1" id="KW-0732">Signal</keyword>
<sequence>MREAWVQQQFLTAAPARAPVGFGRAKPPFSLVVDLSDNPFSRDWWRGLATLGALVVFAIALRPDFGPLPAGTPEMPKAIEDQWDATAIGSLDRGSPTGMRMAANSRVEPIESAPERAFLDLFATVGRDGLARSLVRIGASTGDAVQVESLVRGEGGRVIPGTGISVTLGRKEAAGLRPIQKIVVRTGLDMRMAIERGDTGLTLTKMPIAVDNRPLRIRGRAGEGLYWALRAAGASSQSAASYLKALATQIDVGAIAPDDRFDLVLANRHTATGENFPGPLLYAGLERFGQRPVQLVAWNIGGKINWVDAANNQPVQASNAMIWPVNARITSTFGMRYHPILHFARMHKGIDFGAAWGTPIHAAADGQVASAGWAGGYGEQVKINHGGGLATSYNHMSRMIVSPGMPVRQGQVIGYVGTTGLSTGAHLHYEVLRNGVQVNPMAVRMTSAPAIDPAMTEAIKARLKALLGVGTKT</sequence>
<dbReference type="Proteomes" id="UP001165363">
    <property type="component" value="Unassembled WGS sequence"/>
</dbReference>
<protein>
    <submittedName>
        <fullName evidence="3">M23 family metallopeptidase</fullName>
    </submittedName>
</protein>
<proteinExistence type="predicted"/>
<dbReference type="Gene3D" id="2.70.70.10">
    <property type="entry name" value="Glucose Permease (Domain IIA)"/>
    <property type="match status" value="1"/>
</dbReference>
<dbReference type="PANTHER" id="PTHR21666:SF289">
    <property type="entry name" value="L-ALA--D-GLU ENDOPEPTIDASE"/>
    <property type="match status" value="1"/>
</dbReference>
<comment type="caution">
    <text evidence="3">The sequence shown here is derived from an EMBL/GenBank/DDBJ whole genome shotgun (WGS) entry which is preliminary data.</text>
</comment>
<evidence type="ECO:0000256" key="1">
    <source>
        <dbReference type="ARBA" id="ARBA00022729"/>
    </source>
</evidence>
<gene>
    <name evidence="3" type="ORF">LZ536_07645</name>
</gene>
<keyword evidence="4" id="KW-1185">Reference proteome</keyword>
<feature type="domain" description="M23ase beta-sheet core" evidence="2">
    <location>
        <begin position="345"/>
        <end position="440"/>
    </location>
</feature>
<evidence type="ECO:0000313" key="4">
    <source>
        <dbReference type="Proteomes" id="UP001165363"/>
    </source>
</evidence>
<organism evidence="3 4">
    <name type="scientific">Sphingomonas alba</name>
    <dbReference type="NCBI Taxonomy" id="2908208"/>
    <lineage>
        <taxon>Bacteria</taxon>
        <taxon>Pseudomonadati</taxon>
        <taxon>Pseudomonadota</taxon>
        <taxon>Alphaproteobacteria</taxon>
        <taxon>Sphingomonadales</taxon>
        <taxon>Sphingomonadaceae</taxon>
        <taxon>Sphingomonas</taxon>
    </lineage>
</organism>
<dbReference type="InterPro" id="IPR050570">
    <property type="entry name" value="Cell_wall_metabolism_enzyme"/>
</dbReference>
<dbReference type="InterPro" id="IPR016047">
    <property type="entry name" value="M23ase_b-sheet_dom"/>
</dbReference>
<dbReference type="Gene3D" id="3.10.450.350">
    <property type="match status" value="1"/>
</dbReference>
<reference evidence="3" key="1">
    <citation type="submission" date="2022-05" db="EMBL/GenBank/DDBJ databases">
        <authorList>
            <person name="Jo J.-H."/>
            <person name="Im W.-T."/>
        </authorList>
    </citation>
    <scope>NUCLEOTIDE SEQUENCE</scope>
    <source>
        <strain evidence="3">SE158</strain>
    </source>
</reference>
<dbReference type="RefSeq" id="WP_249847815.1">
    <property type="nucleotide sequence ID" value="NZ_JAMGBD010000001.1"/>
</dbReference>
<dbReference type="CDD" id="cd12797">
    <property type="entry name" value="M23_peptidase"/>
    <property type="match status" value="1"/>
</dbReference>
<dbReference type="EMBL" id="JAMGBD010000001">
    <property type="protein sequence ID" value="MCL6683772.1"/>
    <property type="molecule type" value="Genomic_DNA"/>
</dbReference>
<accession>A0ABT0RM96</accession>